<dbReference type="GO" id="GO:0043138">
    <property type="term" value="F:3'-5' DNA helicase activity"/>
    <property type="evidence" value="ECO:0007669"/>
    <property type="project" value="UniProtKB-EC"/>
</dbReference>
<name>A0A1M6TMA7_9BACL</name>
<protein>
    <recommendedName>
        <fullName evidence="8">DNA 3'-5' helicase</fullName>
        <ecNumber evidence="8">5.6.2.4</ecNumber>
    </recommendedName>
</protein>
<proteinExistence type="inferred from homology"/>
<dbReference type="EMBL" id="FRAF01000017">
    <property type="protein sequence ID" value="SHK58091.1"/>
    <property type="molecule type" value="Genomic_DNA"/>
</dbReference>
<dbReference type="PANTHER" id="PTHR11070">
    <property type="entry name" value="UVRD / RECB / PCRA DNA HELICASE FAMILY MEMBER"/>
    <property type="match status" value="1"/>
</dbReference>
<dbReference type="STRING" id="1830138.SAMN05443507_11716"/>
<feature type="binding site" evidence="10">
    <location>
        <begin position="24"/>
        <end position="31"/>
    </location>
    <ligand>
        <name>ATP</name>
        <dbReference type="ChEBI" id="CHEBI:30616"/>
    </ligand>
</feature>
<reference evidence="13" key="1">
    <citation type="submission" date="2016-11" db="EMBL/GenBank/DDBJ databases">
        <authorList>
            <person name="Varghese N."/>
            <person name="Submissions S."/>
        </authorList>
    </citation>
    <scope>NUCLEOTIDE SEQUENCE [LARGE SCALE GENOMIC DNA]</scope>
    <source>
        <strain evidence="13">USBA-503</strain>
    </source>
</reference>
<dbReference type="PANTHER" id="PTHR11070:SF3">
    <property type="entry name" value="DNA 3'-5' HELICASE"/>
    <property type="match status" value="1"/>
</dbReference>
<dbReference type="GO" id="GO:0003677">
    <property type="term" value="F:DNA binding"/>
    <property type="evidence" value="ECO:0007669"/>
    <property type="project" value="InterPro"/>
</dbReference>
<dbReference type="Pfam" id="PF13361">
    <property type="entry name" value="UvrD_C"/>
    <property type="match status" value="1"/>
</dbReference>
<keyword evidence="13" id="KW-1185">Reference proteome</keyword>
<keyword evidence="2 10" id="KW-0547">Nucleotide-binding</keyword>
<evidence type="ECO:0000259" key="11">
    <source>
        <dbReference type="PROSITE" id="PS51198"/>
    </source>
</evidence>
<dbReference type="InterPro" id="IPR014017">
    <property type="entry name" value="DNA_helicase_UvrD-like_C"/>
</dbReference>
<evidence type="ECO:0000256" key="8">
    <source>
        <dbReference type="ARBA" id="ARBA00034808"/>
    </source>
</evidence>
<comment type="catalytic activity">
    <reaction evidence="7">
        <text>Couples ATP hydrolysis with the unwinding of duplex DNA by translocating in the 3'-5' direction.</text>
        <dbReference type="EC" id="5.6.2.4"/>
    </reaction>
</comment>
<dbReference type="EC" id="5.6.2.4" evidence="8"/>
<evidence type="ECO:0000256" key="7">
    <source>
        <dbReference type="ARBA" id="ARBA00034617"/>
    </source>
</evidence>
<keyword evidence="4 10" id="KW-0347">Helicase</keyword>
<comment type="catalytic activity">
    <reaction evidence="9">
        <text>ATP + H2O = ADP + phosphate + H(+)</text>
        <dbReference type="Rhea" id="RHEA:13065"/>
        <dbReference type="ChEBI" id="CHEBI:15377"/>
        <dbReference type="ChEBI" id="CHEBI:15378"/>
        <dbReference type="ChEBI" id="CHEBI:30616"/>
        <dbReference type="ChEBI" id="CHEBI:43474"/>
        <dbReference type="ChEBI" id="CHEBI:456216"/>
        <dbReference type="EC" id="5.6.2.4"/>
    </reaction>
</comment>
<evidence type="ECO:0000256" key="9">
    <source>
        <dbReference type="ARBA" id="ARBA00048988"/>
    </source>
</evidence>
<evidence type="ECO:0000256" key="1">
    <source>
        <dbReference type="ARBA" id="ARBA00009922"/>
    </source>
</evidence>
<feature type="domain" description="UvrD-like helicase ATP-binding" evidence="11">
    <location>
        <begin position="3"/>
        <end position="289"/>
    </location>
</feature>
<dbReference type="Pfam" id="PF00580">
    <property type="entry name" value="UvrD-helicase"/>
    <property type="match status" value="1"/>
</dbReference>
<dbReference type="SUPFAM" id="SSF52540">
    <property type="entry name" value="P-loop containing nucleoside triphosphate hydrolases"/>
    <property type="match status" value="1"/>
</dbReference>
<accession>A0A1M6TMA7</accession>
<dbReference type="Proteomes" id="UP000184016">
    <property type="component" value="Unassembled WGS sequence"/>
</dbReference>
<evidence type="ECO:0000256" key="6">
    <source>
        <dbReference type="ARBA" id="ARBA00023235"/>
    </source>
</evidence>
<dbReference type="InterPro" id="IPR000212">
    <property type="entry name" value="DNA_helicase_UvrD/REP"/>
</dbReference>
<dbReference type="InterPro" id="IPR027417">
    <property type="entry name" value="P-loop_NTPase"/>
</dbReference>
<dbReference type="GO" id="GO:0000725">
    <property type="term" value="P:recombinational repair"/>
    <property type="evidence" value="ECO:0007669"/>
    <property type="project" value="TreeGrafter"/>
</dbReference>
<dbReference type="OrthoDB" id="9810135at2"/>
<dbReference type="Gene3D" id="1.10.10.160">
    <property type="match status" value="1"/>
</dbReference>
<evidence type="ECO:0000313" key="12">
    <source>
        <dbReference type="EMBL" id="SHK58091.1"/>
    </source>
</evidence>
<dbReference type="GO" id="GO:0005524">
    <property type="term" value="F:ATP binding"/>
    <property type="evidence" value="ECO:0007669"/>
    <property type="project" value="UniProtKB-UniRule"/>
</dbReference>
<dbReference type="InterPro" id="IPR013986">
    <property type="entry name" value="DExx_box_DNA_helicase_dom_sf"/>
</dbReference>
<dbReference type="Gene3D" id="3.40.50.300">
    <property type="entry name" value="P-loop containing nucleotide triphosphate hydrolases"/>
    <property type="match status" value="2"/>
</dbReference>
<dbReference type="AlphaFoldDB" id="A0A1M6TMA7"/>
<organism evidence="12 13">
    <name type="scientific">Alicyclobacillus tolerans</name>
    <dbReference type="NCBI Taxonomy" id="90970"/>
    <lineage>
        <taxon>Bacteria</taxon>
        <taxon>Bacillati</taxon>
        <taxon>Bacillota</taxon>
        <taxon>Bacilli</taxon>
        <taxon>Bacillales</taxon>
        <taxon>Alicyclobacillaceae</taxon>
        <taxon>Alicyclobacillus</taxon>
    </lineage>
</organism>
<evidence type="ECO:0000256" key="2">
    <source>
        <dbReference type="ARBA" id="ARBA00022741"/>
    </source>
</evidence>
<gene>
    <name evidence="12" type="ORF">SAMN05443507_11716</name>
</gene>
<evidence type="ECO:0000313" key="13">
    <source>
        <dbReference type="Proteomes" id="UP000184016"/>
    </source>
</evidence>
<evidence type="ECO:0000256" key="5">
    <source>
        <dbReference type="ARBA" id="ARBA00022840"/>
    </source>
</evidence>
<dbReference type="GO" id="GO:0005829">
    <property type="term" value="C:cytosol"/>
    <property type="evidence" value="ECO:0007669"/>
    <property type="project" value="TreeGrafter"/>
</dbReference>
<evidence type="ECO:0000256" key="3">
    <source>
        <dbReference type="ARBA" id="ARBA00022801"/>
    </source>
</evidence>
<comment type="similarity">
    <text evidence="1">Belongs to the helicase family. UvrD subfamily.</text>
</comment>
<keyword evidence="3 10" id="KW-0378">Hydrolase</keyword>
<dbReference type="RefSeq" id="WP_072874503.1">
    <property type="nucleotide sequence ID" value="NZ_FRAF01000017.1"/>
</dbReference>
<evidence type="ECO:0000256" key="4">
    <source>
        <dbReference type="ARBA" id="ARBA00022806"/>
    </source>
</evidence>
<dbReference type="GO" id="GO:0016887">
    <property type="term" value="F:ATP hydrolysis activity"/>
    <property type="evidence" value="ECO:0007669"/>
    <property type="project" value="RHEA"/>
</dbReference>
<keyword evidence="5 10" id="KW-0067">ATP-binding</keyword>
<dbReference type="InterPro" id="IPR014016">
    <property type="entry name" value="UvrD-like_ATP-bd"/>
</dbReference>
<evidence type="ECO:0000256" key="10">
    <source>
        <dbReference type="PROSITE-ProRule" id="PRU00560"/>
    </source>
</evidence>
<sequence length="594" mass="68297">MNNVITIASDERITDMYNHFKVIAGPGAGKTHWLVEHIKNVLQNATTLHKTSRIACITYTTIGAEEIRKRLGGYQDKVEVSTIHSFLYTNVVKPYLYLLNDDENGISVDVKAMDGHSDNVASKWALRKWHEKANNWHIGDSLKVKKYLEGLQWQLDGNNIALRPRPEDKQGLKIRYSDLPLYKQAFWERGIIHHEDVLYFSHTILNKYPIILSHLVGKYPFLFLDEFQDTNTIQVEIVKWFANAGSIVGVIGDPAQSIYSFQGASREAFVNFTLPNQSTYVIENNRRSGTRIVELLNFLRDADDVTQSTIRHNSVHEVYFLEEDGNPTQIVQCFHELRRHLGMDSDYCILARKNETVKLLRNSNSVDVWRVFEEADSSEREPFIRGILTGYKLAMDNRQELAIKEIVRALRSNRDRMLRNPFKENQLISSLIKRSLAVDLLEYMVGELNNLEDIVFTDFYESLRQFFEVRNYGLKKITSGKIKQFSDETTLTVLLDNLTLPEEKSANVRTIHKAKGAEFQSVLLYLTDLDDVKKLVKPDIDSKNDDTRLLYVALSRAKDLLCIACPPLDTQLRNKLRSMNLIQYTTDKAPVGTA</sequence>
<dbReference type="PROSITE" id="PS51198">
    <property type="entry name" value="UVRD_HELICASE_ATP_BIND"/>
    <property type="match status" value="1"/>
</dbReference>
<keyword evidence="6" id="KW-0413">Isomerase</keyword>